<feature type="domain" description="Protein-arginine deiminase (PAD) central" evidence="2">
    <location>
        <begin position="84"/>
        <end position="216"/>
    </location>
</feature>
<dbReference type="GO" id="GO:0005737">
    <property type="term" value="C:cytoplasm"/>
    <property type="evidence" value="ECO:0007669"/>
    <property type="project" value="UniProtKB-SubCell"/>
</dbReference>
<dbReference type="InterPro" id="IPR004303">
    <property type="entry name" value="PAD"/>
</dbReference>
<evidence type="ECO:0000313" key="4">
    <source>
        <dbReference type="Proteomes" id="UP000694546"/>
    </source>
</evidence>
<dbReference type="PANTHER" id="PTHR10837:SF8">
    <property type="entry name" value="PROTEIN-ARGININE DEIMINASE"/>
    <property type="match status" value="1"/>
</dbReference>
<proteinExistence type="predicted"/>
<accession>A0A8C5AH04</accession>
<protein>
    <submittedName>
        <fullName evidence="3">Peptidyl arginine deiminase, type II</fullName>
    </submittedName>
</protein>
<dbReference type="Gene3D" id="3.75.10.10">
    <property type="entry name" value="L-arginine/glycine Amidinotransferase, Chain A"/>
    <property type="match status" value="1"/>
</dbReference>
<dbReference type="InterPro" id="IPR013733">
    <property type="entry name" value="Prot_Arg_deaminase_cen_dom"/>
</dbReference>
<evidence type="ECO:0000259" key="2">
    <source>
        <dbReference type="Pfam" id="PF08527"/>
    </source>
</evidence>
<dbReference type="Ensembl" id="ENSGMOT00000071386.1">
    <property type="protein sequence ID" value="ENSGMOP00000032122.1"/>
    <property type="gene ID" value="ENSGMOG00000007784.2"/>
</dbReference>
<dbReference type="GeneTree" id="ENSGT00940000153217"/>
<dbReference type="GO" id="GO:0005509">
    <property type="term" value="F:calcium ion binding"/>
    <property type="evidence" value="ECO:0007669"/>
    <property type="project" value="InterPro"/>
</dbReference>
<evidence type="ECO:0000259" key="1">
    <source>
        <dbReference type="Pfam" id="PF03068"/>
    </source>
</evidence>
<dbReference type="Gene3D" id="2.60.40.1700">
    <property type="entry name" value="Protein-arginine deiminase, central domain"/>
    <property type="match status" value="1"/>
</dbReference>
<reference evidence="3" key="1">
    <citation type="submission" date="2025-08" db="UniProtKB">
        <authorList>
            <consortium name="Ensembl"/>
        </authorList>
    </citation>
    <scope>IDENTIFICATION</scope>
</reference>
<dbReference type="Proteomes" id="UP000694546">
    <property type="component" value="Chromosome 13"/>
</dbReference>
<name>A0A8C5AH04_GADMO</name>
<dbReference type="InterPro" id="IPR013530">
    <property type="entry name" value="PAD_C"/>
</dbReference>
<dbReference type="AlphaFoldDB" id="A0A8C5AH04"/>
<dbReference type="Pfam" id="PF08527">
    <property type="entry name" value="PAD_M"/>
    <property type="match status" value="1"/>
</dbReference>
<feature type="domain" description="Protein-arginine deiminase C-terminal" evidence="1">
    <location>
        <begin position="227"/>
        <end position="603"/>
    </location>
</feature>
<dbReference type="PANTHER" id="PTHR10837">
    <property type="entry name" value="PEPTIDYLARGININE DEIMINASE"/>
    <property type="match status" value="1"/>
</dbReference>
<dbReference type="InterPro" id="IPR036556">
    <property type="entry name" value="PAD_central_sf"/>
</dbReference>
<dbReference type="GO" id="GO:0004668">
    <property type="term" value="F:protein-arginine deiminase activity"/>
    <property type="evidence" value="ECO:0007669"/>
    <property type="project" value="UniProtKB-EC"/>
</dbReference>
<dbReference type="SUPFAM" id="SSF55909">
    <property type="entry name" value="Pentein"/>
    <property type="match status" value="1"/>
</dbReference>
<keyword evidence="4" id="KW-1185">Reference proteome</keyword>
<dbReference type="GO" id="GO:0005634">
    <property type="term" value="C:nucleus"/>
    <property type="evidence" value="ECO:0007669"/>
    <property type="project" value="TreeGrafter"/>
</dbReference>
<reference evidence="3" key="2">
    <citation type="submission" date="2025-09" db="UniProtKB">
        <authorList>
            <consortium name="Ensembl"/>
        </authorList>
    </citation>
    <scope>IDENTIFICATION</scope>
</reference>
<dbReference type="Pfam" id="PF03068">
    <property type="entry name" value="PAD"/>
    <property type="match status" value="1"/>
</dbReference>
<organism evidence="3 4">
    <name type="scientific">Gadus morhua</name>
    <name type="common">Atlantic cod</name>
    <dbReference type="NCBI Taxonomy" id="8049"/>
    <lineage>
        <taxon>Eukaryota</taxon>
        <taxon>Metazoa</taxon>
        <taxon>Chordata</taxon>
        <taxon>Craniata</taxon>
        <taxon>Vertebrata</taxon>
        <taxon>Euteleostomi</taxon>
        <taxon>Actinopterygii</taxon>
        <taxon>Neopterygii</taxon>
        <taxon>Teleostei</taxon>
        <taxon>Neoteleostei</taxon>
        <taxon>Acanthomorphata</taxon>
        <taxon>Zeiogadaria</taxon>
        <taxon>Gadariae</taxon>
        <taxon>Gadiformes</taxon>
        <taxon>Gadoidei</taxon>
        <taxon>Gadidae</taxon>
        <taxon>Gadus</taxon>
    </lineage>
</organism>
<dbReference type="SUPFAM" id="SSF110083">
    <property type="entry name" value="Peptidylarginine deiminase Pad4, middle domain"/>
    <property type="match status" value="1"/>
</dbReference>
<evidence type="ECO:0000313" key="3">
    <source>
        <dbReference type="Ensembl" id="ENSGMOP00000032122.1"/>
    </source>
</evidence>
<gene>
    <name evidence="3" type="primary">padi2</name>
</gene>
<sequence>MIAISLSHNTTSYNIYILQIKADQPVLLSTLPKPLLTQTPQLHTPVTESDTLRLYIYIEGILLTLLSKVTRNLSFTHSRRSQPRRTTAGSSGAVRVRLLTQGHRDTPGIELATFRLQVNPRVFHYLNDMSPMVLRTKGPAQLPPGYKLTLHISRGDAEKVRVFFPDFVKRYPLVLDDQVLSQEVPYQEETKLYVEGLRFPDKDFDGLLKIHLSLLEPISEDFPETPIYTDTVVFRVAPWIMTPNTLEPVEVFVCSTKDNYPFLKGITGLAKKNNYKLKVCYEYKNRGDRWMQDELEFGYIDSPHQHFPVVLDSPRDGDLKDFPYDELLGKDFGYVTRVPEDEEVNSLDSFGNLEVSPPVTVNGKHYPLGRIIIGVAFPTSAHGRNMTKVVQDFLWAQKVQEPVALFSDWLYVGHVDEFMTFVPAPGPKGFRLLLASPDAGYKLFKGLQNDGHGKAKIFDGLGPDEEISVDEILDNERLKSENDYVQNCIDWNRDVLKRELGLDDDDIIDLPILFKLMEDNRAVAYYPDMVNMIVLGKELGIPKPFGPKVDGRCALEAEMTSLMEALGLNCTYIDNFASYHKLLGEVHCGSNVRRKPFELRWWNLEM</sequence>